<organism evidence="16 18">
    <name type="scientific">Legionella micdadei</name>
    <name type="common">Tatlockia micdadei</name>
    <dbReference type="NCBI Taxonomy" id="451"/>
    <lineage>
        <taxon>Bacteria</taxon>
        <taxon>Pseudomonadati</taxon>
        <taxon>Pseudomonadota</taxon>
        <taxon>Gammaproteobacteria</taxon>
        <taxon>Legionellales</taxon>
        <taxon>Legionellaceae</taxon>
        <taxon>Legionella</taxon>
    </lineage>
</organism>
<feature type="domain" description="HhH-GPD" evidence="15">
    <location>
        <begin position="39"/>
        <end position="190"/>
    </location>
</feature>
<dbReference type="Gene3D" id="1.10.1670.10">
    <property type="entry name" value="Helix-hairpin-Helix base-excision DNA repair enzymes (C-terminal)"/>
    <property type="match status" value="1"/>
</dbReference>
<dbReference type="Proteomes" id="UP000032414">
    <property type="component" value="Chromosome I"/>
</dbReference>
<comment type="cofactor">
    <cofactor evidence="14">
        <name>[4Fe-4S] cluster</name>
        <dbReference type="ChEBI" id="CHEBI:49883"/>
    </cofactor>
    <text evidence="14">Binds 1 [4Fe-4S] cluster.</text>
</comment>
<reference evidence="18" key="1">
    <citation type="submission" date="2014-09" db="EMBL/GenBank/DDBJ databases">
        <authorList>
            <person name="Gomez-Valero L."/>
        </authorList>
    </citation>
    <scope>NUCLEOTIDE SEQUENCE [LARGE SCALE GENOMIC DNA]</scope>
    <source>
        <strain evidence="18">ATCC33218</strain>
    </source>
</reference>
<dbReference type="EMBL" id="FMVN01000001">
    <property type="protein sequence ID" value="SCX82852.1"/>
    <property type="molecule type" value="Genomic_DNA"/>
</dbReference>
<keyword evidence="10 14" id="KW-0408">Iron</keyword>
<dbReference type="InterPro" id="IPR023170">
    <property type="entry name" value="HhH_base_excis_C"/>
</dbReference>
<evidence type="ECO:0000256" key="5">
    <source>
        <dbReference type="ARBA" id="ARBA00022023"/>
    </source>
</evidence>
<gene>
    <name evidence="16" type="primary">mutY</name>
    <name evidence="16" type="ORF">LMI_1288</name>
    <name evidence="17" type="ORF">SAMN02982997_00177</name>
</gene>
<dbReference type="CDD" id="cd03431">
    <property type="entry name" value="NUDIX_DNA_Glycosylase_C-MutY"/>
    <property type="match status" value="1"/>
</dbReference>
<dbReference type="Gene3D" id="1.10.340.30">
    <property type="entry name" value="Hypothetical protein, domain 2"/>
    <property type="match status" value="1"/>
</dbReference>
<dbReference type="AlphaFoldDB" id="A0A098GF50"/>
<dbReference type="GO" id="GO:0006298">
    <property type="term" value="P:mismatch repair"/>
    <property type="evidence" value="ECO:0007669"/>
    <property type="project" value="TreeGrafter"/>
</dbReference>
<evidence type="ECO:0000313" key="17">
    <source>
        <dbReference type="EMBL" id="SCX82852.1"/>
    </source>
</evidence>
<dbReference type="FunFam" id="1.10.340.30:FF:000002">
    <property type="entry name" value="Adenine DNA glycosylase"/>
    <property type="match status" value="1"/>
</dbReference>
<dbReference type="PANTHER" id="PTHR42944:SF1">
    <property type="entry name" value="ADENINE DNA GLYCOSYLASE"/>
    <property type="match status" value="1"/>
</dbReference>
<dbReference type="SUPFAM" id="SSF48150">
    <property type="entry name" value="DNA-glycosylase"/>
    <property type="match status" value="1"/>
</dbReference>
<keyword evidence="8 14" id="KW-0227">DNA damage</keyword>
<evidence type="ECO:0000256" key="6">
    <source>
        <dbReference type="ARBA" id="ARBA00022485"/>
    </source>
</evidence>
<dbReference type="Gene3D" id="3.90.79.10">
    <property type="entry name" value="Nucleoside Triphosphate Pyrophosphohydrolase"/>
    <property type="match status" value="1"/>
</dbReference>
<proteinExistence type="inferred from homology"/>
<evidence type="ECO:0000256" key="14">
    <source>
        <dbReference type="RuleBase" id="RU365096"/>
    </source>
</evidence>
<dbReference type="CDD" id="cd00056">
    <property type="entry name" value="ENDO3c"/>
    <property type="match status" value="1"/>
</dbReference>
<dbReference type="InterPro" id="IPR044298">
    <property type="entry name" value="MIG/MutY"/>
</dbReference>
<evidence type="ECO:0000256" key="10">
    <source>
        <dbReference type="ARBA" id="ARBA00023004"/>
    </source>
</evidence>
<evidence type="ECO:0000313" key="16">
    <source>
        <dbReference type="EMBL" id="CEG60595.1"/>
    </source>
</evidence>
<comment type="similarity">
    <text evidence="3 14">Belongs to the Nth/MutY family.</text>
</comment>
<dbReference type="InterPro" id="IPR004036">
    <property type="entry name" value="Endonuclease-III-like_CS2"/>
</dbReference>
<dbReference type="Proteomes" id="UP000182998">
    <property type="component" value="Unassembled WGS sequence"/>
</dbReference>
<keyword evidence="13 14" id="KW-0326">Glycosidase</keyword>
<evidence type="ECO:0000259" key="15">
    <source>
        <dbReference type="SMART" id="SM00478"/>
    </source>
</evidence>
<evidence type="ECO:0000256" key="12">
    <source>
        <dbReference type="ARBA" id="ARBA00023204"/>
    </source>
</evidence>
<evidence type="ECO:0000313" key="19">
    <source>
        <dbReference type="Proteomes" id="UP000182998"/>
    </source>
</evidence>
<dbReference type="EC" id="3.2.2.31" evidence="4 14"/>
<evidence type="ECO:0000256" key="2">
    <source>
        <dbReference type="ARBA" id="ARBA00002933"/>
    </source>
</evidence>
<accession>A0A098GF50</accession>
<dbReference type="GO" id="GO:0032357">
    <property type="term" value="F:oxidized purine DNA binding"/>
    <property type="evidence" value="ECO:0007669"/>
    <property type="project" value="TreeGrafter"/>
</dbReference>
<dbReference type="InterPro" id="IPR005760">
    <property type="entry name" value="A/G_AdeGlyc_MutY"/>
</dbReference>
<protein>
    <recommendedName>
        <fullName evidence="5 14">Adenine DNA glycosylase</fullName>
        <ecNumber evidence="4 14">3.2.2.31</ecNumber>
    </recommendedName>
</protein>
<keyword evidence="6" id="KW-0004">4Fe-4S</keyword>
<comment type="catalytic activity">
    <reaction evidence="1 14">
        <text>Hydrolyzes free adenine bases from 7,8-dihydro-8-oxoguanine:adenine mismatched double-stranded DNA, leaving an apurinic site.</text>
        <dbReference type="EC" id="3.2.2.31"/>
    </reaction>
</comment>
<dbReference type="SUPFAM" id="SSF55811">
    <property type="entry name" value="Nudix"/>
    <property type="match status" value="1"/>
</dbReference>
<dbReference type="GO" id="GO:0046872">
    <property type="term" value="F:metal ion binding"/>
    <property type="evidence" value="ECO:0007669"/>
    <property type="project" value="UniProtKB-UniRule"/>
</dbReference>
<evidence type="ECO:0000256" key="11">
    <source>
        <dbReference type="ARBA" id="ARBA00023014"/>
    </source>
</evidence>
<keyword evidence="19" id="KW-1185">Reference proteome</keyword>
<dbReference type="InterPro" id="IPR003265">
    <property type="entry name" value="HhH-GPD_domain"/>
</dbReference>
<dbReference type="InterPro" id="IPR015797">
    <property type="entry name" value="NUDIX_hydrolase-like_dom_sf"/>
</dbReference>
<keyword evidence="12" id="KW-0234">DNA repair</keyword>
<dbReference type="Pfam" id="PF00730">
    <property type="entry name" value="HhH-GPD"/>
    <property type="match status" value="1"/>
</dbReference>
<dbReference type="GO" id="GO:0006284">
    <property type="term" value="P:base-excision repair"/>
    <property type="evidence" value="ECO:0007669"/>
    <property type="project" value="UniProtKB-UniRule"/>
</dbReference>
<reference evidence="17 19" key="3">
    <citation type="submission" date="2016-10" db="EMBL/GenBank/DDBJ databases">
        <authorList>
            <person name="Varghese N."/>
            <person name="Submissions S."/>
        </authorList>
    </citation>
    <scope>NUCLEOTIDE SEQUENCE [LARGE SCALE GENOMIC DNA]</scope>
    <source>
        <strain evidence="17 19">ATCC 33218</strain>
    </source>
</reference>
<keyword evidence="7" id="KW-0479">Metal-binding</keyword>
<dbReference type="HOGENOM" id="CLU_012862_0_2_6"/>
<dbReference type="OrthoDB" id="9802365at2"/>
<dbReference type="SMART" id="SM00478">
    <property type="entry name" value="ENDO3c"/>
    <property type="match status" value="1"/>
</dbReference>
<evidence type="ECO:0000256" key="7">
    <source>
        <dbReference type="ARBA" id="ARBA00022723"/>
    </source>
</evidence>
<evidence type="ECO:0000256" key="1">
    <source>
        <dbReference type="ARBA" id="ARBA00000843"/>
    </source>
</evidence>
<evidence type="ECO:0000256" key="3">
    <source>
        <dbReference type="ARBA" id="ARBA00008343"/>
    </source>
</evidence>
<dbReference type="InterPro" id="IPR011257">
    <property type="entry name" value="DNA_glycosylase"/>
</dbReference>
<dbReference type="PANTHER" id="PTHR42944">
    <property type="entry name" value="ADENINE DNA GLYCOSYLASE"/>
    <property type="match status" value="1"/>
</dbReference>
<dbReference type="NCBIfam" id="TIGR01084">
    <property type="entry name" value="mutY"/>
    <property type="match status" value="1"/>
</dbReference>
<name>A0A098GF50_LEGMI</name>
<dbReference type="STRING" id="451.B6N58_09095"/>
<dbReference type="GO" id="GO:0034039">
    <property type="term" value="F:8-oxo-7,8-dihydroguanine DNA N-glycosylase activity"/>
    <property type="evidence" value="ECO:0007669"/>
    <property type="project" value="TreeGrafter"/>
</dbReference>
<reference evidence="16" key="2">
    <citation type="submission" date="2014-09" db="EMBL/GenBank/DDBJ databases">
        <authorList>
            <person name="GOMEZ-VALERO Laura"/>
        </authorList>
    </citation>
    <scope>NUCLEOTIDE SEQUENCE</scope>
    <source>
        <strain evidence="16">ATCC33218</strain>
    </source>
</reference>
<dbReference type="GO" id="GO:0035485">
    <property type="term" value="F:adenine/guanine mispair binding"/>
    <property type="evidence" value="ECO:0007669"/>
    <property type="project" value="TreeGrafter"/>
</dbReference>
<dbReference type="PROSITE" id="PS01155">
    <property type="entry name" value="ENDONUCLEASE_III_2"/>
    <property type="match status" value="1"/>
</dbReference>
<evidence type="ECO:0000256" key="9">
    <source>
        <dbReference type="ARBA" id="ARBA00022801"/>
    </source>
</evidence>
<evidence type="ECO:0000256" key="4">
    <source>
        <dbReference type="ARBA" id="ARBA00012045"/>
    </source>
</evidence>
<dbReference type="GO" id="GO:0000701">
    <property type="term" value="F:purine-specific mismatch base pair DNA N-glycosylase activity"/>
    <property type="evidence" value="ECO:0007669"/>
    <property type="project" value="UniProtKB-EC"/>
</dbReference>
<evidence type="ECO:0000313" key="18">
    <source>
        <dbReference type="Proteomes" id="UP000032414"/>
    </source>
</evidence>
<sequence length="356" mass="41262">MIQEQFTTPLLRWFDIHGRKDLPWQHPRTAYRVWISEIMLQQTQVKTVIPYFERFIDHFPDIWQLARADEDGVLALWSGLGYYSRARNIHKTAKIICEQYRGEFPSDLTNLKNLPGIGPSTAAAIASQAFAQATPILDGNVKRVLCRYFLVDGWPEQNTVKRELWRLAAQCMSRERCADYTQAIMDLGATCCTSRNPNCANCPLNKTCLAKLQDKVSLYPHKKIKKTLPVKQQQFLLLYNHEKEIYLERRPPTGIWGGLWCMPAIDLDHCPKEYIEKTYAMTSVNRQELLNMRHTFSHFHLEIKALAFQTVENQFLIEEPPGKWFKATDINQLGLAKPVSKILNYFFALGNSSHKR</sequence>
<dbReference type="PATRIC" id="fig|451.8.peg.1706"/>
<evidence type="ECO:0000256" key="8">
    <source>
        <dbReference type="ARBA" id="ARBA00022763"/>
    </source>
</evidence>
<keyword evidence="11" id="KW-0411">Iron-sulfur</keyword>
<dbReference type="GO" id="GO:0051539">
    <property type="term" value="F:4 iron, 4 sulfur cluster binding"/>
    <property type="evidence" value="ECO:0007669"/>
    <property type="project" value="UniProtKB-UniRule"/>
</dbReference>
<dbReference type="EMBL" id="LN614830">
    <property type="protein sequence ID" value="CEG60595.1"/>
    <property type="molecule type" value="Genomic_DNA"/>
</dbReference>
<keyword evidence="9 16" id="KW-0378">Hydrolase</keyword>
<comment type="function">
    <text evidence="2">Adenine glycosylase active on G-A mispairs. MutY also corrects error-prone DNA synthesis past GO lesions which are due to the oxidatively damaged form of guanine: 7,8-dihydro-8-oxoguanine (8-oxo-dGTP).</text>
</comment>
<dbReference type="KEGG" id="tmc:LMI_1288"/>
<dbReference type="Pfam" id="PF14815">
    <property type="entry name" value="NUDIX_4"/>
    <property type="match status" value="1"/>
</dbReference>
<dbReference type="RefSeq" id="WP_045098986.1">
    <property type="nucleotide sequence ID" value="NZ_CP020614.1"/>
</dbReference>
<dbReference type="InterPro" id="IPR029119">
    <property type="entry name" value="MutY_C"/>
</dbReference>
<evidence type="ECO:0000256" key="13">
    <source>
        <dbReference type="ARBA" id="ARBA00023295"/>
    </source>
</evidence>